<dbReference type="EMBL" id="BFAA01006265">
    <property type="protein sequence ID" value="GCB60536.1"/>
    <property type="molecule type" value="Genomic_DNA"/>
</dbReference>
<name>A0A401NI41_SCYTO</name>
<evidence type="ECO:0000313" key="2">
    <source>
        <dbReference type="Proteomes" id="UP000288216"/>
    </source>
</evidence>
<sequence>MKLPAISTGMFTAEWVKQTSDKQLQNPTCVGHLPWAKEREIGLFIKCGIVEGQRDFGLQVKVHQGFQLKSNHQIHQCEFSEPDQTAVVVDSPVTEKIRAEQRKKKIKESA</sequence>
<proteinExistence type="predicted"/>
<reference evidence="1 2" key="1">
    <citation type="journal article" date="2018" name="Nat. Ecol. Evol.">
        <title>Shark genomes provide insights into elasmobranch evolution and the origin of vertebrates.</title>
        <authorList>
            <person name="Hara Y"/>
            <person name="Yamaguchi K"/>
            <person name="Onimaru K"/>
            <person name="Kadota M"/>
            <person name="Koyanagi M"/>
            <person name="Keeley SD"/>
            <person name="Tatsumi K"/>
            <person name="Tanaka K"/>
            <person name="Motone F"/>
            <person name="Kageyama Y"/>
            <person name="Nozu R"/>
            <person name="Adachi N"/>
            <person name="Nishimura O"/>
            <person name="Nakagawa R"/>
            <person name="Tanegashima C"/>
            <person name="Kiyatake I"/>
            <person name="Matsumoto R"/>
            <person name="Murakumo K"/>
            <person name="Nishida K"/>
            <person name="Terakita A"/>
            <person name="Kuratani S"/>
            <person name="Sato K"/>
            <person name="Hyodo S Kuraku.S."/>
        </authorList>
    </citation>
    <scope>NUCLEOTIDE SEQUENCE [LARGE SCALE GENOMIC DNA]</scope>
</reference>
<dbReference type="Proteomes" id="UP000288216">
    <property type="component" value="Unassembled WGS sequence"/>
</dbReference>
<protein>
    <submittedName>
        <fullName evidence="1">Uncharacterized protein</fullName>
    </submittedName>
</protein>
<evidence type="ECO:0000313" key="1">
    <source>
        <dbReference type="EMBL" id="GCB60536.1"/>
    </source>
</evidence>
<comment type="caution">
    <text evidence="1">The sequence shown here is derived from an EMBL/GenBank/DDBJ whole genome shotgun (WGS) entry which is preliminary data.</text>
</comment>
<dbReference type="AlphaFoldDB" id="A0A401NI41"/>
<accession>A0A401NI41</accession>
<keyword evidence="2" id="KW-1185">Reference proteome</keyword>
<gene>
    <name evidence="1" type="ORF">scyTo_0012758</name>
</gene>
<organism evidence="1 2">
    <name type="scientific">Scyliorhinus torazame</name>
    <name type="common">Cloudy catshark</name>
    <name type="synonym">Catulus torazame</name>
    <dbReference type="NCBI Taxonomy" id="75743"/>
    <lineage>
        <taxon>Eukaryota</taxon>
        <taxon>Metazoa</taxon>
        <taxon>Chordata</taxon>
        <taxon>Craniata</taxon>
        <taxon>Vertebrata</taxon>
        <taxon>Chondrichthyes</taxon>
        <taxon>Elasmobranchii</taxon>
        <taxon>Galeomorphii</taxon>
        <taxon>Galeoidea</taxon>
        <taxon>Carcharhiniformes</taxon>
        <taxon>Scyliorhinidae</taxon>
        <taxon>Scyliorhinus</taxon>
    </lineage>
</organism>